<dbReference type="AlphaFoldDB" id="A0A1H5SNK8"/>
<reference evidence="2 5" key="2">
    <citation type="journal article" date="2019" name="Nat. Commun.">
        <title>A new type of DNA phosphorothioation-based antiviral system in archaea.</title>
        <authorList>
            <person name="Xiong L."/>
            <person name="Liu S."/>
            <person name="Chen S."/>
            <person name="Xiao Y."/>
            <person name="Zhu B."/>
            <person name="Gao Y."/>
            <person name="Zhang Y."/>
            <person name="Chen B."/>
            <person name="Luo J."/>
            <person name="Deng Z."/>
            <person name="Chen X."/>
            <person name="Wang L."/>
            <person name="Chen S."/>
        </authorList>
    </citation>
    <scope>NUCLEOTIDE SEQUENCE [LARGE SCALE GENOMIC DNA]</scope>
    <source>
        <strain evidence="2 5">CGMCC 1.10331</strain>
    </source>
</reference>
<sequence length="427" mass="48534">MSDIDTVDPTHNTPTTVNEQALEGHNWYAEVGARRRIRSRFPEAARLDMIYPVKPDAARASYFEPGGRHSEYALHDDLEALDGIVVESTHILIPHETVADLYVDEDERDELDDLVYRVLSKMRVDEIERDGEIHYRIPDDPNNVTDDKRRTDPRPVLVECEPGHHWNALQELKSRRNAENRDIKGLVTARDSETGTGKTTLAETLSIDWDHSPGGWDAEDQGTLHSKEYTRAYLNLDPGAMLLGDEMEQMADNRRSTSSNNVTLTQFWSTMRAWQVSTLATLPSTSMLDKRLKELADFRINVIERGVGIVYLSKVDDHSGEVFEKRLHRIRWGDLAGNPEHEKMKEKKIEHMENFSERSYLVDDEDDELGLDDLPLDLRNEIWALLVDAGVEQSVIAEAWDMSRSTVSKAIKPFRDEGESGGGEAAV</sequence>
<evidence type="ECO:0000313" key="4">
    <source>
        <dbReference type="Proteomes" id="UP000236740"/>
    </source>
</evidence>
<dbReference type="KEGG" id="hlm:DV707_07615"/>
<gene>
    <name evidence="2" type="ORF">DV707_07615</name>
    <name evidence="3" type="ORF">SAMN04488133_0023</name>
</gene>
<name>A0A1H5SNK8_9EURY</name>
<organism evidence="3 4">
    <name type="scientific">Halobellus limi</name>
    <dbReference type="NCBI Taxonomy" id="699433"/>
    <lineage>
        <taxon>Archaea</taxon>
        <taxon>Methanobacteriati</taxon>
        <taxon>Methanobacteriota</taxon>
        <taxon>Stenosarchaea group</taxon>
        <taxon>Halobacteria</taxon>
        <taxon>Halobacteriales</taxon>
        <taxon>Haloferacaceae</taxon>
        <taxon>Halobellus</taxon>
    </lineage>
</organism>
<evidence type="ECO:0000256" key="1">
    <source>
        <dbReference type="SAM" id="MobiDB-lite"/>
    </source>
</evidence>
<evidence type="ECO:0000313" key="5">
    <source>
        <dbReference type="Proteomes" id="UP000296733"/>
    </source>
</evidence>
<dbReference type="EMBL" id="FNVN01000001">
    <property type="protein sequence ID" value="SEF52034.1"/>
    <property type="molecule type" value="Genomic_DNA"/>
</dbReference>
<dbReference type="OrthoDB" id="204371at2157"/>
<accession>A0A1H5SNK8</accession>
<feature type="compositionally biased region" description="Basic and acidic residues" evidence="1">
    <location>
        <begin position="138"/>
        <end position="153"/>
    </location>
</feature>
<dbReference type="Proteomes" id="UP000236740">
    <property type="component" value="Unassembled WGS sequence"/>
</dbReference>
<evidence type="ECO:0000313" key="3">
    <source>
        <dbReference type="EMBL" id="SEF52034.1"/>
    </source>
</evidence>
<dbReference type="EMBL" id="CP031311">
    <property type="protein sequence ID" value="QCC47540.1"/>
    <property type="molecule type" value="Genomic_DNA"/>
</dbReference>
<evidence type="ECO:0000313" key="2">
    <source>
        <dbReference type="EMBL" id="QCC47540.1"/>
    </source>
</evidence>
<proteinExistence type="predicted"/>
<reference evidence="3 4" key="1">
    <citation type="submission" date="2016-10" db="EMBL/GenBank/DDBJ databases">
        <authorList>
            <person name="de Groot N.N."/>
        </authorList>
    </citation>
    <scope>NUCLEOTIDE SEQUENCE [LARGE SCALE GENOMIC DNA]</scope>
    <source>
        <strain evidence="3 4">CGMCC 1.10331</strain>
    </source>
</reference>
<keyword evidence="4" id="KW-1185">Reference proteome</keyword>
<protein>
    <submittedName>
        <fullName evidence="2">Helix-turn-helix domain-containing protein</fullName>
    </submittedName>
</protein>
<dbReference type="Proteomes" id="UP000296733">
    <property type="component" value="Chromosome"/>
</dbReference>
<feature type="region of interest" description="Disordered" evidence="1">
    <location>
        <begin position="138"/>
        <end position="157"/>
    </location>
</feature>
<dbReference type="GeneID" id="39857946"/>
<dbReference type="RefSeq" id="WP_103989857.1">
    <property type="nucleotide sequence ID" value="NZ_CP031311.1"/>
</dbReference>